<accession>A0A024RYE6</accession>
<evidence type="ECO:0000313" key="2">
    <source>
        <dbReference type="EMBL" id="ETR98108.1"/>
    </source>
</evidence>
<organism evidence="2 3">
    <name type="scientific">Hypocrea jecorina (strain ATCC 56765 / BCRC 32924 / NRRL 11460 / Rut C-30)</name>
    <name type="common">Trichoderma reesei</name>
    <dbReference type="NCBI Taxonomy" id="1344414"/>
    <lineage>
        <taxon>Eukaryota</taxon>
        <taxon>Fungi</taxon>
        <taxon>Dikarya</taxon>
        <taxon>Ascomycota</taxon>
        <taxon>Pezizomycotina</taxon>
        <taxon>Sordariomycetes</taxon>
        <taxon>Hypocreomycetidae</taxon>
        <taxon>Hypocreales</taxon>
        <taxon>Hypocreaceae</taxon>
        <taxon>Trichoderma</taxon>
    </lineage>
</organism>
<protein>
    <submittedName>
        <fullName evidence="2">Uncharacterized protein</fullName>
    </submittedName>
</protein>
<dbReference type="Proteomes" id="UP000024376">
    <property type="component" value="Unassembled WGS sequence"/>
</dbReference>
<evidence type="ECO:0000313" key="3">
    <source>
        <dbReference type="Proteomes" id="UP000024376"/>
    </source>
</evidence>
<dbReference type="AlphaFoldDB" id="A0A024RYE6"/>
<sequence length="388" mass="43886">MKIKMFWPNRFLFLLFLLLSFFFLFQPSSSRTQTGVIEAVVSEGQQQRAWLSCPRRQAVAWDMWTYSSQEAFARHFSGRVADVNKGKWSRNVATRNLAQASCSCPWSRMSRYEKGQLRLTRHAWGQVRWGSGGDTILGETCHATPCYSEGTYNRQARDLRYLPAYRETSPVPVRELPLQRVRRRNTRMESDMKWARRVETERSAQTDDAQSEQLTCATCALTLPGACTGSARISEAKSLVAQWLVTHFLLSIHLPKDGQNSWEHMRRLADPRASARNSRCPRSDSVFGPARSEGCVSSAVLIFTSHAYRGENSQAPLRAWKEKTIAHPPTFPFSENEYIAGDGLDKKSESGFVGLHTDYFAAEKAIRRVAGLNNIEPGRPCMMASSNS</sequence>
<reference evidence="3" key="1">
    <citation type="journal article" date="2013" name="Ind. Biotechnol.">
        <title>Comparative genomics analysis of Trichoderma reesei strains.</title>
        <authorList>
            <person name="Koike H."/>
            <person name="Aerts A."/>
            <person name="LaButti K."/>
            <person name="Grigoriev I.V."/>
            <person name="Baker S.E."/>
        </authorList>
    </citation>
    <scope>NUCLEOTIDE SEQUENCE [LARGE SCALE GENOMIC DNA]</scope>
    <source>
        <strain evidence="3">ATCC 56765 / BCRC 32924 / NRRL 11460 / Rut C-30</strain>
    </source>
</reference>
<proteinExistence type="predicted"/>
<name>A0A024RYE6_HYPJR</name>
<feature type="signal peptide" evidence="1">
    <location>
        <begin position="1"/>
        <end position="30"/>
    </location>
</feature>
<dbReference type="HOGENOM" id="CLU_711861_0_0_1"/>
<gene>
    <name evidence="2" type="ORF">M419DRAFT_89722</name>
</gene>
<keyword evidence="1" id="KW-0732">Signal</keyword>
<evidence type="ECO:0000256" key="1">
    <source>
        <dbReference type="SAM" id="SignalP"/>
    </source>
</evidence>
<feature type="chain" id="PRO_5001536766" evidence="1">
    <location>
        <begin position="31"/>
        <end position="388"/>
    </location>
</feature>
<dbReference type="KEGG" id="trr:M419DRAFT_89722"/>
<dbReference type="EMBL" id="KI911165">
    <property type="protein sequence ID" value="ETR98108.1"/>
    <property type="molecule type" value="Genomic_DNA"/>
</dbReference>